<protein>
    <submittedName>
        <fullName evidence="3">Small hydrophobic protein</fullName>
    </submittedName>
</protein>
<evidence type="ECO:0000313" key="4">
    <source>
        <dbReference type="Proteomes" id="UP001597365"/>
    </source>
</evidence>
<evidence type="ECO:0000256" key="1">
    <source>
        <dbReference type="SAM" id="MobiDB-lite"/>
    </source>
</evidence>
<feature type="transmembrane region" description="Helical" evidence="2">
    <location>
        <begin position="25"/>
        <end position="54"/>
    </location>
</feature>
<gene>
    <name evidence="3" type="ORF">ACFSJS_01190</name>
</gene>
<dbReference type="PANTHER" id="PTHR40040">
    <property type="entry name" value="SMALL HYDROPHOBIC PROTEIN-RELATED"/>
    <property type="match status" value="1"/>
</dbReference>
<feature type="compositionally biased region" description="Basic and acidic residues" evidence="1">
    <location>
        <begin position="7"/>
        <end position="21"/>
    </location>
</feature>
<name>A0ABW4PDS9_9ACTN</name>
<keyword evidence="2" id="KW-0472">Membrane</keyword>
<comment type="caution">
    <text evidence="3">The sequence shown here is derived from an EMBL/GenBank/DDBJ whole genome shotgun (WGS) entry which is preliminary data.</text>
</comment>
<keyword evidence="4" id="KW-1185">Reference proteome</keyword>
<reference evidence="4" key="1">
    <citation type="journal article" date="2019" name="Int. J. Syst. Evol. Microbiol.">
        <title>The Global Catalogue of Microorganisms (GCM) 10K type strain sequencing project: providing services to taxonomists for standard genome sequencing and annotation.</title>
        <authorList>
            <consortium name="The Broad Institute Genomics Platform"/>
            <consortium name="The Broad Institute Genome Sequencing Center for Infectious Disease"/>
            <person name="Wu L."/>
            <person name="Ma J."/>
        </authorList>
    </citation>
    <scope>NUCLEOTIDE SEQUENCE [LARGE SCALE GENOMIC DNA]</scope>
    <source>
        <strain evidence="4">CGMCC 4.7455</strain>
    </source>
</reference>
<dbReference type="PANTHER" id="PTHR40040:SF1">
    <property type="entry name" value="MEMBRANE PROTEIN"/>
    <property type="match status" value="1"/>
</dbReference>
<proteinExistence type="predicted"/>
<organism evidence="3 4">
    <name type="scientific">Streptomyces desertarenae</name>
    <dbReference type="NCBI Taxonomy" id="2666184"/>
    <lineage>
        <taxon>Bacteria</taxon>
        <taxon>Bacillati</taxon>
        <taxon>Actinomycetota</taxon>
        <taxon>Actinomycetes</taxon>
        <taxon>Kitasatosporales</taxon>
        <taxon>Streptomycetaceae</taxon>
        <taxon>Streptomyces</taxon>
    </lineage>
</organism>
<sequence>MTGARYFEGKRRGGGDLTGDERSTFGVIGVVCAVAGFFAMGIVLGPIAMVCGWLAMGRSWSGNRPVPAVVALVLGAVDTALALIWLLTAAGSWGLVM</sequence>
<dbReference type="Proteomes" id="UP001597365">
    <property type="component" value="Unassembled WGS sequence"/>
</dbReference>
<dbReference type="InterPro" id="IPR055338">
    <property type="entry name" value="YqfX-like"/>
</dbReference>
<keyword evidence="2" id="KW-0812">Transmembrane</keyword>
<accession>A0ABW4PDS9</accession>
<dbReference type="RefSeq" id="WP_380895686.1">
    <property type="nucleotide sequence ID" value="NZ_JBHUFU010000001.1"/>
</dbReference>
<keyword evidence="2" id="KW-1133">Transmembrane helix</keyword>
<evidence type="ECO:0000313" key="3">
    <source>
        <dbReference type="EMBL" id="MFD1828277.1"/>
    </source>
</evidence>
<feature type="region of interest" description="Disordered" evidence="1">
    <location>
        <begin position="1"/>
        <end position="21"/>
    </location>
</feature>
<feature type="transmembrane region" description="Helical" evidence="2">
    <location>
        <begin position="66"/>
        <end position="87"/>
    </location>
</feature>
<dbReference type="EMBL" id="JBHUFU010000001">
    <property type="protein sequence ID" value="MFD1828277.1"/>
    <property type="molecule type" value="Genomic_DNA"/>
</dbReference>
<evidence type="ECO:0000256" key="2">
    <source>
        <dbReference type="SAM" id="Phobius"/>
    </source>
</evidence>